<dbReference type="GO" id="GO:0097266">
    <property type="term" value="F:phenylacetyl-CoA 1,2-epoxidase activity"/>
    <property type="evidence" value="ECO:0007669"/>
    <property type="project" value="UniProtKB-EC"/>
</dbReference>
<sequence>MKVHDTADSTISPAYRKALADLLYQLADDELCIGHRDSEWLGLAPDIEEDVAFSSIAQDEVGHSAFFYERLAELEGGDSADALAFCRKARERKNALLTEEDNGDWARTIARHFFYDTFDGVRLEALAESSYQPLARGVAKIRREEHYHHLHLHLWFTRLGTAGGEARERLNRAAQELWPRLGDLFSLGLREETLLREGIIACGSAELQRRWEERVRPAFTTAGLVWPGEIPAPAQDGRLGEHTPQLEELLATLSEVYATDPAARW</sequence>
<dbReference type="InterPro" id="IPR052703">
    <property type="entry name" value="Aromatic_CoA_ox/epox"/>
</dbReference>
<keyword evidence="1" id="KW-0560">Oxidoreductase</keyword>
<dbReference type="Proteomes" id="UP001595843">
    <property type="component" value="Unassembled WGS sequence"/>
</dbReference>
<accession>A0ABV8JAH0</accession>
<name>A0ABV8JAH0_9BACL</name>
<evidence type="ECO:0000313" key="2">
    <source>
        <dbReference type="Proteomes" id="UP001595843"/>
    </source>
</evidence>
<dbReference type="InterPro" id="IPR009078">
    <property type="entry name" value="Ferritin-like_SF"/>
</dbReference>
<dbReference type="PANTHER" id="PTHR30458">
    <property type="entry name" value="PHENYLACETIC ACID DEGRADATION PROTEIN PAA"/>
    <property type="match status" value="1"/>
</dbReference>
<proteinExistence type="predicted"/>
<keyword evidence="2" id="KW-1185">Reference proteome</keyword>
<protein>
    <submittedName>
        <fullName evidence="1">1,2-phenylacetyl-CoA epoxidase subunit PaaC</fullName>
        <ecNumber evidence="1">1.14.13.149</ecNumber>
    </submittedName>
</protein>
<dbReference type="Pfam" id="PF05138">
    <property type="entry name" value="PaaA_PaaC"/>
    <property type="match status" value="1"/>
</dbReference>
<dbReference type="RefSeq" id="WP_380702223.1">
    <property type="nucleotide sequence ID" value="NZ_JBHSAP010000007.1"/>
</dbReference>
<gene>
    <name evidence="1" type="primary">paaC</name>
    <name evidence="1" type="ORF">ACFOUO_03600</name>
</gene>
<reference evidence="2" key="1">
    <citation type="journal article" date="2019" name="Int. J. Syst. Evol. Microbiol.">
        <title>The Global Catalogue of Microorganisms (GCM) 10K type strain sequencing project: providing services to taxonomists for standard genome sequencing and annotation.</title>
        <authorList>
            <consortium name="The Broad Institute Genomics Platform"/>
            <consortium name="The Broad Institute Genome Sequencing Center for Infectious Disease"/>
            <person name="Wu L."/>
            <person name="Ma J."/>
        </authorList>
    </citation>
    <scope>NUCLEOTIDE SEQUENCE [LARGE SCALE GENOMIC DNA]</scope>
    <source>
        <strain evidence="2">IBRC-M 10813</strain>
    </source>
</reference>
<evidence type="ECO:0000313" key="1">
    <source>
        <dbReference type="EMBL" id="MFC4075887.1"/>
    </source>
</evidence>
<organism evidence="1 2">
    <name type="scientific">Salinithrix halophila</name>
    <dbReference type="NCBI Taxonomy" id="1485204"/>
    <lineage>
        <taxon>Bacteria</taxon>
        <taxon>Bacillati</taxon>
        <taxon>Bacillota</taxon>
        <taxon>Bacilli</taxon>
        <taxon>Bacillales</taxon>
        <taxon>Thermoactinomycetaceae</taxon>
        <taxon>Salinithrix</taxon>
    </lineage>
</organism>
<dbReference type="NCBIfam" id="TIGR02158">
    <property type="entry name" value="PA_CoA_Oxy3"/>
    <property type="match status" value="1"/>
</dbReference>
<dbReference type="Gene3D" id="1.20.1260.10">
    <property type="match status" value="1"/>
</dbReference>
<dbReference type="InterPro" id="IPR007814">
    <property type="entry name" value="PaaA_PaaC"/>
</dbReference>
<comment type="caution">
    <text evidence="1">The sequence shown here is derived from an EMBL/GenBank/DDBJ whole genome shotgun (WGS) entry which is preliminary data.</text>
</comment>
<dbReference type="InterPro" id="IPR011882">
    <property type="entry name" value="PaaC"/>
</dbReference>
<dbReference type="InterPro" id="IPR012347">
    <property type="entry name" value="Ferritin-like"/>
</dbReference>
<dbReference type="PANTHER" id="PTHR30458:SF0">
    <property type="entry name" value="1,2-PHENYLACETYL-COA EPOXIDASE, SUBUNIT C"/>
    <property type="match status" value="1"/>
</dbReference>
<dbReference type="PIRSF" id="PIRSF037834">
    <property type="entry name" value="PA_CoA_Oase3"/>
    <property type="match status" value="1"/>
</dbReference>
<dbReference type="SUPFAM" id="SSF47240">
    <property type="entry name" value="Ferritin-like"/>
    <property type="match status" value="1"/>
</dbReference>
<dbReference type="EC" id="1.14.13.149" evidence="1"/>
<dbReference type="EMBL" id="JBHSAP010000007">
    <property type="protein sequence ID" value="MFC4075887.1"/>
    <property type="molecule type" value="Genomic_DNA"/>
</dbReference>